<evidence type="ECO:0000313" key="5">
    <source>
        <dbReference type="EMBL" id="KAK7001521.1"/>
    </source>
</evidence>
<dbReference type="Pfam" id="PF04082">
    <property type="entry name" value="Fungal_trans"/>
    <property type="match status" value="1"/>
</dbReference>
<dbReference type="Pfam" id="PF00172">
    <property type="entry name" value="Zn_clus"/>
    <property type="match status" value="1"/>
</dbReference>
<dbReference type="EMBL" id="JAWWNJ010000083">
    <property type="protein sequence ID" value="KAK7001521.1"/>
    <property type="molecule type" value="Genomic_DNA"/>
</dbReference>
<dbReference type="CDD" id="cd00067">
    <property type="entry name" value="GAL4"/>
    <property type="match status" value="1"/>
</dbReference>
<dbReference type="SMART" id="SM00906">
    <property type="entry name" value="Fungal_trans"/>
    <property type="match status" value="1"/>
</dbReference>
<dbReference type="SUPFAM" id="SSF57701">
    <property type="entry name" value="Zn2/Cys6 DNA-binding domain"/>
    <property type="match status" value="1"/>
</dbReference>
<comment type="caution">
    <text evidence="5">The sequence shown here is derived from an EMBL/GenBank/DDBJ whole genome shotgun (WGS) entry which is preliminary data.</text>
</comment>
<feature type="region of interest" description="Disordered" evidence="3">
    <location>
        <begin position="1"/>
        <end position="23"/>
    </location>
</feature>
<dbReference type="GO" id="GO:0000981">
    <property type="term" value="F:DNA-binding transcription factor activity, RNA polymerase II-specific"/>
    <property type="evidence" value="ECO:0007669"/>
    <property type="project" value="InterPro"/>
</dbReference>
<dbReference type="Gene3D" id="4.10.240.10">
    <property type="entry name" value="Zn(2)-C6 fungal-type DNA-binding domain"/>
    <property type="match status" value="1"/>
</dbReference>
<dbReference type="Proteomes" id="UP001362999">
    <property type="component" value="Unassembled WGS sequence"/>
</dbReference>
<feature type="domain" description="Zn(2)-C6 fungal-type" evidence="4">
    <location>
        <begin position="24"/>
        <end position="57"/>
    </location>
</feature>
<proteinExistence type="predicted"/>
<evidence type="ECO:0000313" key="6">
    <source>
        <dbReference type="Proteomes" id="UP001362999"/>
    </source>
</evidence>
<protein>
    <submittedName>
        <fullName evidence="5">Zn(2)-C6 fungal-type domain-containing protein</fullName>
    </submittedName>
</protein>
<evidence type="ECO:0000259" key="4">
    <source>
        <dbReference type="PROSITE" id="PS50048"/>
    </source>
</evidence>
<dbReference type="GO" id="GO:0003677">
    <property type="term" value="F:DNA binding"/>
    <property type="evidence" value="ECO:0007669"/>
    <property type="project" value="InterPro"/>
</dbReference>
<feature type="compositionally biased region" description="Basic and acidic residues" evidence="3">
    <location>
        <begin position="709"/>
        <end position="718"/>
    </location>
</feature>
<organism evidence="5 6">
    <name type="scientific">Favolaschia claudopus</name>
    <dbReference type="NCBI Taxonomy" id="2862362"/>
    <lineage>
        <taxon>Eukaryota</taxon>
        <taxon>Fungi</taxon>
        <taxon>Dikarya</taxon>
        <taxon>Basidiomycota</taxon>
        <taxon>Agaricomycotina</taxon>
        <taxon>Agaricomycetes</taxon>
        <taxon>Agaricomycetidae</taxon>
        <taxon>Agaricales</taxon>
        <taxon>Marasmiineae</taxon>
        <taxon>Mycenaceae</taxon>
        <taxon>Favolaschia</taxon>
    </lineage>
</organism>
<dbReference type="GO" id="GO:0006351">
    <property type="term" value="P:DNA-templated transcription"/>
    <property type="evidence" value="ECO:0007669"/>
    <property type="project" value="InterPro"/>
</dbReference>
<feature type="compositionally biased region" description="Polar residues" evidence="3">
    <location>
        <begin position="523"/>
        <end position="534"/>
    </location>
</feature>
<dbReference type="InterPro" id="IPR001138">
    <property type="entry name" value="Zn2Cys6_DnaBD"/>
</dbReference>
<feature type="region of interest" description="Disordered" evidence="3">
    <location>
        <begin position="84"/>
        <end position="116"/>
    </location>
</feature>
<dbReference type="InterPro" id="IPR036864">
    <property type="entry name" value="Zn2-C6_fun-type_DNA-bd_sf"/>
</dbReference>
<dbReference type="PANTHER" id="PTHR46910">
    <property type="entry name" value="TRANSCRIPTION FACTOR PDR1"/>
    <property type="match status" value="1"/>
</dbReference>
<keyword evidence="6" id="KW-1185">Reference proteome</keyword>
<dbReference type="PROSITE" id="PS50048">
    <property type="entry name" value="ZN2_CY6_FUNGAL_2"/>
    <property type="match status" value="1"/>
</dbReference>
<keyword evidence="1" id="KW-0479">Metal-binding</keyword>
<dbReference type="PROSITE" id="PS00463">
    <property type="entry name" value="ZN2_CY6_FUNGAL_1"/>
    <property type="match status" value="1"/>
</dbReference>
<reference evidence="5 6" key="1">
    <citation type="journal article" date="2024" name="J Genomics">
        <title>Draft genome sequencing and assembly of Favolaschia claudopus CIRM-BRFM 2984 isolated from oak limbs.</title>
        <authorList>
            <person name="Navarro D."/>
            <person name="Drula E."/>
            <person name="Chaduli D."/>
            <person name="Cazenave R."/>
            <person name="Ahrendt S."/>
            <person name="Wang J."/>
            <person name="Lipzen A."/>
            <person name="Daum C."/>
            <person name="Barry K."/>
            <person name="Grigoriev I.V."/>
            <person name="Favel A."/>
            <person name="Rosso M.N."/>
            <person name="Martin F."/>
        </authorList>
    </citation>
    <scope>NUCLEOTIDE SEQUENCE [LARGE SCALE GENOMIC DNA]</scope>
    <source>
        <strain evidence="5 6">CIRM-BRFM 2984</strain>
    </source>
</reference>
<feature type="compositionally biased region" description="Pro residues" evidence="3">
    <location>
        <begin position="719"/>
        <end position="730"/>
    </location>
</feature>
<dbReference type="AlphaFoldDB" id="A0AAW0A786"/>
<feature type="region of interest" description="Disordered" evidence="3">
    <location>
        <begin position="694"/>
        <end position="744"/>
    </location>
</feature>
<dbReference type="PANTHER" id="PTHR46910:SF38">
    <property type="entry name" value="ZN(2)-C6 FUNGAL-TYPE DOMAIN-CONTAINING PROTEIN"/>
    <property type="match status" value="1"/>
</dbReference>
<gene>
    <name evidence="5" type="ORF">R3P38DRAFT_3405276</name>
</gene>
<dbReference type="GO" id="GO:0008270">
    <property type="term" value="F:zinc ion binding"/>
    <property type="evidence" value="ECO:0007669"/>
    <property type="project" value="InterPro"/>
</dbReference>
<dbReference type="SMART" id="SM00066">
    <property type="entry name" value="GAL4"/>
    <property type="match status" value="1"/>
</dbReference>
<feature type="region of interest" description="Disordered" evidence="3">
    <location>
        <begin position="522"/>
        <end position="541"/>
    </location>
</feature>
<keyword evidence="2" id="KW-0539">Nucleus</keyword>
<sequence>MSDDDERPGDLNANPTKKRRVQRACDACRRKKRACDGLRRAEKKCTNCVESGVACTFAGALAKRRSYVEALEARLELTEQLLRKVSQRDSSNSAESSSSPGTSSSSRWSPKSPVLQNKSLNSANAMHQSTQSDLVVSTASGSTSPSVMLAALNIRSMNTAAPAPHGDDLAHVELVEEMGHLTLNQVRNRFQGKSSEAMLVKAAVQMREGYEERDMPWNGRRMHYWTYNPFHDRIPPAAPDTPPTFPPPDLLADLTSCYFTHKNIYFPVLHRPTFERALASGLHLRDSAFGAVVLLVCAIGARFSDDPRLNRDEKEESLRRGWEFFDQVPFGLDHIFETPGIYLLQYYCLAVAFLENSTPAAAWSLIGIGLRIAQDVGAHRHSNDGPPSVDSELWKRAFWVLVSYDRQVSMALGRSCATQYEDVDAQFPIECDDEYFENADDPSQAFVQPPGKPSLITFFNCYLRLNNVLAFGLKMLYSLNKTKRLLAYRDPAWEEHIVAEIDSALNGWLDGIPAHLRQERFSAATNSSSDSPPTEEQAKEQEREDIFFDQSVLLYCSYYNVQMSIHRPFIPTIRKGEPTSLPSLAICTNAARSCSHVAEISRLRKGDVPVSVIINSVFTSGVILLLNIWSGKRTGLPPHLNSAISEVQMCMATMKNCEKMWQTAGIFYDLLEALAAIGEVPLPAADSTTAYPLPHSFPLPATQLKNKRPREESQEPEHPPPPSAPQPVHYPPSDDGFSLPTYTADLGKLPASKSTWYPTQGASPLGRPEFVVGGGAEGPVNGTGHSLDASVGSVFSEESLFTSGAAGVGSGVVGGGVGYPFGFGFDFPGMPNGGGAVDGGGVGMAGDGMNIGSDVMAMWANTPASFEVGDWGIYLNLMSDLNGGMDGPAPPM</sequence>
<name>A0AAW0A786_9AGAR</name>
<dbReference type="InterPro" id="IPR007219">
    <property type="entry name" value="XnlR_reg_dom"/>
</dbReference>
<evidence type="ECO:0000256" key="2">
    <source>
        <dbReference type="ARBA" id="ARBA00023242"/>
    </source>
</evidence>
<feature type="compositionally biased region" description="Low complexity" evidence="3">
    <location>
        <begin position="90"/>
        <end position="113"/>
    </location>
</feature>
<dbReference type="InterPro" id="IPR050987">
    <property type="entry name" value="AtrR-like"/>
</dbReference>
<dbReference type="CDD" id="cd12148">
    <property type="entry name" value="fungal_TF_MHR"/>
    <property type="match status" value="1"/>
</dbReference>
<evidence type="ECO:0000256" key="3">
    <source>
        <dbReference type="SAM" id="MobiDB-lite"/>
    </source>
</evidence>
<accession>A0AAW0A786</accession>
<evidence type="ECO:0000256" key="1">
    <source>
        <dbReference type="ARBA" id="ARBA00022723"/>
    </source>
</evidence>